<protein>
    <recommendedName>
        <fullName evidence="10">Carboxypeptidase N subunit 2</fullName>
    </recommendedName>
</protein>
<comment type="caution">
    <text evidence="8">The sequence shown here is derived from an EMBL/GenBank/DDBJ whole genome shotgun (WGS) entry which is preliminary data.</text>
</comment>
<dbReference type="SMART" id="SM00369">
    <property type="entry name" value="LRR_TYP"/>
    <property type="match status" value="12"/>
</dbReference>
<dbReference type="Gene3D" id="3.80.10.10">
    <property type="entry name" value="Ribonuclease Inhibitor"/>
    <property type="match status" value="2"/>
</dbReference>
<evidence type="ECO:0000256" key="4">
    <source>
        <dbReference type="ARBA" id="ARBA00023180"/>
    </source>
</evidence>
<dbReference type="PANTHER" id="PTHR24369">
    <property type="entry name" value="ANTIGEN BSP, PUTATIVE-RELATED"/>
    <property type="match status" value="1"/>
</dbReference>
<dbReference type="InterPro" id="IPR000483">
    <property type="entry name" value="Cys-rich_flank_reg_C"/>
</dbReference>
<dbReference type="SUPFAM" id="SSF52058">
    <property type="entry name" value="L domain-like"/>
    <property type="match status" value="2"/>
</dbReference>
<keyword evidence="2 5" id="KW-0732">Signal</keyword>
<organism evidence="8 9">
    <name type="scientific">Conger conger</name>
    <name type="common">Conger eel</name>
    <name type="synonym">Muraena conger</name>
    <dbReference type="NCBI Taxonomy" id="82655"/>
    <lineage>
        <taxon>Eukaryota</taxon>
        <taxon>Metazoa</taxon>
        <taxon>Chordata</taxon>
        <taxon>Craniata</taxon>
        <taxon>Vertebrata</taxon>
        <taxon>Euteleostomi</taxon>
        <taxon>Actinopterygii</taxon>
        <taxon>Neopterygii</taxon>
        <taxon>Teleostei</taxon>
        <taxon>Anguilliformes</taxon>
        <taxon>Congridae</taxon>
        <taxon>Conger</taxon>
    </lineage>
</organism>
<keyword evidence="4" id="KW-0325">Glycoprotein</keyword>
<dbReference type="InterPro" id="IPR050541">
    <property type="entry name" value="LRR_TM_domain-containing"/>
</dbReference>
<feature type="domain" description="LRRNT" evidence="6">
    <location>
        <begin position="22"/>
        <end position="55"/>
    </location>
</feature>
<dbReference type="GO" id="GO:0005886">
    <property type="term" value="C:plasma membrane"/>
    <property type="evidence" value="ECO:0007669"/>
    <property type="project" value="TreeGrafter"/>
</dbReference>
<evidence type="ECO:0000256" key="5">
    <source>
        <dbReference type="SAM" id="SignalP"/>
    </source>
</evidence>
<dbReference type="InterPro" id="IPR000372">
    <property type="entry name" value="LRRNT"/>
</dbReference>
<feature type="domain" description="LRRCT" evidence="7">
    <location>
        <begin position="396"/>
        <end position="448"/>
    </location>
</feature>
<keyword evidence="3" id="KW-0677">Repeat</keyword>
<dbReference type="InterPro" id="IPR032675">
    <property type="entry name" value="LRR_dom_sf"/>
</dbReference>
<keyword evidence="9" id="KW-1185">Reference proteome</keyword>
<evidence type="ECO:0000256" key="2">
    <source>
        <dbReference type="ARBA" id="ARBA00022729"/>
    </source>
</evidence>
<dbReference type="EMBL" id="JAFJMO010000006">
    <property type="protein sequence ID" value="KAJ8274553.1"/>
    <property type="molecule type" value="Genomic_DNA"/>
</dbReference>
<dbReference type="SMART" id="SM00013">
    <property type="entry name" value="LRRNT"/>
    <property type="match status" value="1"/>
</dbReference>
<feature type="signal peptide" evidence="5">
    <location>
        <begin position="1"/>
        <end position="22"/>
    </location>
</feature>
<dbReference type="InterPro" id="IPR003591">
    <property type="entry name" value="Leu-rich_rpt_typical-subtyp"/>
</dbReference>
<dbReference type="AlphaFoldDB" id="A0A9Q1I0X4"/>
<dbReference type="OrthoDB" id="6363818at2759"/>
<proteinExistence type="predicted"/>
<dbReference type="FunFam" id="3.80.10.10:FF:001164">
    <property type="entry name" value="GH01279p"/>
    <property type="match status" value="1"/>
</dbReference>
<gene>
    <name evidence="8" type="ORF">COCON_G00091780</name>
</gene>
<evidence type="ECO:0000256" key="1">
    <source>
        <dbReference type="ARBA" id="ARBA00022614"/>
    </source>
</evidence>
<dbReference type="PANTHER" id="PTHR24369:SF214">
    <property type="entry name" value="GLYCOPROTEIN V PLATELET"/>
    <property type="match status" value="1"/>
</dbReference>
<name>A0A9Q1I0X4_CONCO</name>
<evidence type="ECO:0000259" key="6">
    <source>
        <dbReference type="SMART" id="SM00013"/>
    </source>
</evidence>
<dbReference type="PROSITE" id="PS51450">
    <property type="entry name" value="LRR"/>
    <property type="match status" value="1"/>
</dbReference>
<dbReference type="FunFam" id="3.80.10.10:FF:000770">
    <property type="entry name" value="Uncharacterized protein"/>
    <property type="match status" value="1"/>
</dbReference>
<evidence type="ECO:0000313" key="9">
    <source>
        <dbReference type="Proteomes" id="UP001152803"/>
    </source>
</evidence>
<sequence length="527" mass="59094">MMSRAFCVTLFILLQLCYYGHSCPAKCQCFTPTRVFCSDEQLTDMPHNLSLDMRELVIMTTRIMNLRPSAFPEGSKLSKLVFLNNLLQGISSTAFNKLAGLEELEISGNHHLEELLAGTLNELGNLTMLALNFNRFRVMRGRPFNKLYKLETLQLKGNDISLLADDLFQQLGSLRLLDLSLNMISVVTMELFRNLGQLRTLKLGYNHIKALPVDAFDGVPRLRELNLQGNKIAALPQALFSRLADLEKLNLRGNQLKNLTGDVFPLGLSELNLVDNKLAQLSPTTFQGLPHLTCLLLSRNQLSVFPEDLFQNLTALVHVDLSHNLIAGLPETTFSGLSELTVVHLENNNISSLESGLFEDQDYLDQLYLSHNALQTVPTGFFDNFLSGNMIRLHGNPWTCDCHLLYLHDWLDYGAGPSQDISNMYCGAPSFLSGRGVASLKREQLVCAANSTHETELSVTQPVETPPTAVCTIQETNRTISVKCNIQKCPRVKLLTWYQKEGNQEILTEHEFYHGTECLNSTITINF</sequence>
<reference evidence="8" key="1">
    <citation type="journal article" date="2023" name="Science">
        <title>Genome structures resolve the early diversification of teleost fishes.</title>
        <authorList>
            <person name="Parey E."/>
            <person name="Louis A."/>
            <person name="Montfort J."/>
            <person name="Bouchez O."/>
            <person name="Roques C."/>
            <person name="Iampietro C."/>
            <person name="Lluch J."/>
            <person name="Castinel A."/>
            <person name="Donnadieu C."/>
            <person name="Desvignes T."/>
            <person name="Floi Bucao C."/>
            <person name="Jouanno E."/>
            <person name="Wen M."/>
            <person name="Mejri S."/>
            <person name="Dirks R."/>
            <person name="Jansen H."/>
            <person name="Henkel C."/>
            <person name="Chen W.J."/>
            <person name="Zahm M."/>
            <person name="Cabau C."/>
            <person name="Klopp C."/>
            <person name="Thompson A.W."/>
            <person name="Robinson-Rechavi M."/>
            <person name="Braasch I."/>
            <person name="Lecointre G."/>
            <person name="Bobe J."/>
            <person name="Postlethwait J.H."/>
            <person name="Berthelot C."/>
            <person name="Roest Crollius H."/>
            <person name="Guiguen Y."/>
        </authorList>
    </citation>
    <scope>NUCLEOTIDE SEQUENCE</scope>
    <source>
        <strain evidence="8">Concon-B</strain>
    </source>
</reference>
<evidence type="ECO:0000256" key="3">
    <source>
        <dbReference type="ARBA" id="ARBA00022737"/>
    </source>
</evidence>
<dbReference type="Proteomes" id="UP001152803">
    <property type="component" value="Unassembled WGS sequence"/>
</dbReference>
<dbReference type="InterPro" id="IPR001611">
    <property type="entry name" value="Leu-rich_rpt"/>
</dbReference>
<keyword evidence="1" id="KW-0433">Leucine-rich repeat</keyword>
<feature type="chain" id="PRO_5040503392" description="Carboxypeptidase N subunit 2" evidence="5">
    <location>
        <begin position="23"/>
        <end position="527"/>
    </location>
</feature>
<evidence type="ECO:0000313" key="8">
    <source>
        <dbReference type="EMBL" id="KAJ8274553.1"/>
    </source>
</evidence>
<dbReference type="SMART" id="SM00082">
    <property type="entry name" value="LRRCT"/>
    <property type="match status" value="1"/>
</dbReference>
<dbReference type="Pfam" id="PF13855">
    <property type="entry name" value="LRR_8"/>
    <property type="match status" value="4"/>
</dbReference>
<evidence type="ECO:0000259" key="7">
    <source>
        <dbReference type="SMART" id="SM00082"/>
    </source>
</evidence>
<evidence type="ECO:0008006" key="10">
    <source>
        <dbReference type="Google" id="ProtNLM"/>
    </source>
</evidence>
<accession>A0A9Q1I0X4</accession>